<dbReference type="PANTHER" id="PTHR30204:SF98">
    <property type="entry name" value="HTH-TYPE TRANSCRIPTIONAL REGULATOR ADHR"/>
    <property type="match status" value="1"/>
</dbReference>
<evidence type="ECO:0000313" key="5">
    <source>
        <dbReference type="Proteomes" id="UP000664382"/>
    </source>
</evidence>
<name>A0A939SAF9_9MICO</name>
<evidence type="ECO:0000313" key="4">
    <source>
        <dbReference type="EMBL" id="MBO1900373.1"/>
    </source>
</evidence>
<dbReference type="InterPro" id="IPR000551">
    <property type="entry name" value="MerR-type_HTH_dom"/>
</dbReference>
<gene>
    <name evidence="4" type="ORF">J4H92_00225</name>
</gene>
<feature type="domain" description="HTH merR-type" evidence="3">
    <location>
        <begin position="6"/>
        <end position="75"/>
    </location>
</feature>
<dbReference type="Proteomes" id="UP000664382">
    <property type="component" value="Unassembled WGS sequence"/>
</dbReference>
<proteinExistence type="predicted"/>
<keyword evidence="1" id="KW-0238">DNA-binding</keyword>
<dbReference type="PANTHER" id="PTHR30204">
    <property type="entry name" value="REDOX-CYCLING DRUG-SENSING TRANSCRIPTIONAL ACTIVATOR SOXR"/>
    <property type="match status" value="1"/>
</dbReference>
<evidence type="ECO:0000259" key="3">
    <source>
        <dbReference type="PROSITE" id="PS50937"/>
    </source>
</evidence>
<evidence type="ECO:0000256" key="1">
    <source>
        <dbReference type="ARBA" id="ARBA00023125"/>
    </source>
</evidence>
<keyword evidence="2" id="KW-0175">Coiled coil</keyword>
<reference evidence="4" key="1">
    <citation type="submission" date="2021-03" db="EMBL/GenBank/DDBJ databases">
        <title>Leucobacter chromiisoli sp. nov., isolated from chromium-containing soil of chemical plant.</title>
        <authorList>
            <person name="Xu Z."/>
        </authorList>
    </citation>
    <scope>NUCLEOTIDE SEQUENCE</scope>
    <source>
        <strain evidence="4">S27</strain>
    </source>
</reference>
<dbReference type="InterPro" id="IPR009061">
    <property type="entry name" value="DNA-bd_dom_put_sf"/>
</dbReference>
<dbReference type="GO" id="GO:0003677">
    <property type="term" value="F:DNA binding"/>
    <property type="evidence" value="ECO:0007669"/>
    <property type="project" value="UniProtKB-KW"/>
</dbReference>
<protein>
    <submittedName>
        <fullName evidence="4">MerR family transcriptional regulator</fullName>
    </submittedName>
</protein>
<dbReference type="RefSeq" id="WP_208095015.1">
    <property type="nucleotide sequence ID" value="NZ_JAGDYM010000001.1"/>
</dbReference>
<dbReference type="SMART" id="SM00422">
    <property type="entry name" value="HTH_MERR"/>
    <property type="match status" value="1"/>
</dbReference>
<dbReference type="InterPro" id="IPR047057">
    <property type="entry name" value="MerR_fam"/>
</dbReference>
<evidence type="ECO:0000256" key="2">
    <source>
        <dbReference type="SAM" id="Coils"/>
    </source>
</evidence>
<comment type="caution">
    <text evidence="4">The sequence shown here is derived from an EMBL/GenBank/DDBJ whole genome shotgun (WGS) entry which is preliminary data.</text>
</comment>
<accession>A0A939SAF9</accession>
<dbReference type="AlphaFoldDB" id="A0A939SAF9"/>
<dbReference type="SUPFAM" id="SSF46955">
    <property type="entry name" value="Putative DNA-binding domain"/>
    <property type="match status" value="1"/>
</dbReference>
<sequence length="145" mass="16121">MSDPGPLTIAEMSESSGLSPDTLRWYEREGLLPRVGRSASGHRRYGAREQGLLALLVALRETRMSTAGMRRFVELMDEGAASHGRRIALLEEGRARLAERRRQLDRAEAALERKILHYERLISDGLDCDGAPVPAETRALQLARG</sequence>
<dbReference type="Pfam" id="PF00376">
    <property type="entry name" value="MerR"/>
    <property type="match status" value="1"/>
</dbReference>
<dbReference type="EMBL" id="JAGDYM010000001">
    <property type="protein sequence ID" value="MBO1900373.1"/>
    <property type="molecule type" value="Genomic_DNA"/>
</dbReference>
<keyword evidence="5" id="KW-1185">Reference proteome</keyword>
<dbReference type="Gene3D" id="1.10.1660.10">
    <property type="match status" value="1"/>
</dbReference>
<organism evidence="4 5">
    <name type="scientific">Leucobacter weissii</name>
    <dbReference type="NCBI Taxonomy" id="1983706"/>
    <lineage>
        <taxon>Bacteria</taxon>
        <taxon>Bacillati</taxon>
        <taxon>Actinomycetota</taxon>
        <taxon>Actinomycetes</taxon>
        <taxon>Micrococcales</taxon>
        <taxon>Microbacteriaceae</taxon>
        <taxon>Leucobacter</taxon>
    </lineage>
</organism>
<dbReference type="GO" id="GO:0003700">
    <property type="term" value="F:DNA-binding transcription factor activity"/>
    <property type="evidence" value="ECO:0007669"/>
    <property type="project" value="InterPro"/>
</dbReference>
<dbReference type="CDD" id="cd01109">
    <property type="entry name" value="HTH_YyaN"/>
    <property type="match status" value="1"/>
</dbReference>
<feature type="coiled-coil region" evidence="2">
    <location>
        <begin position="87"/>
        <end position="114"/>
    </location>
</feature>
<dbReference type="PROSITE" id="PS50937">
    <property type="entry name" value="HTH_MERR_2"/>
    <property type="match status" value="1"/>
</dbReference>
<dbReference type="PROSITE" id="PS00552">
    <property type="entry name" value="HTH_MERR_1"/>
    <property type="match status" value="1"/>
</dbReference>